<proteinExistence type="predicted"/>
<sequence length="600" mass="67124">MKLKLLFHIILVLVLSAGVVQAEKITPLCPDGILYRIGEHRVYRDYLDSPEDLWAMMKDEKVWSDIEEALKKAKCPGTPSKTCKELIEPLEAFFHQDDEIFQQSFDAHNFEDTAYSKDSVIFYWMMFRPNGNVERKIKIAENIKWGGANDLPAYQFDIKYREDNGKEKTYTFAVPKGCGNLALLKVTECPECPKCDDCTTLRCKECNDECAKNPYGKGCPEQCRQCKDKDCIRIVDNPINPCKDCNQCSTDCKINGTKCGTAKCETCWKEECFDCNDWNCEACSAACIKNPDGVDENGYKCPSQCAKCETDGCVRLIEIDKCENCDQCKNEIDCLIYGKNCSTKCQQCITDDCFVPVNLCKACKDCSYECKTGGKCENTACWKCQSDDCFVPVDVPVNPCKACKDCSFECKTGGECENTVCRKCQSNDCFVPVTKTITCIQPCPPAFHFIADLGYYRQSDPADYLFGRVGIEYNLSENASWLEGVSLLTMIGTAPKIGGSDGDTAFLLDVIAQYNWLQSYDSWSLPLLRGFTGIGLGGWFTSGDVLDDSGDSDLDIIANIGVRLPNHPDISVFFEMRNAVDELDSISKYGRFGAGVRIQF</sequence>
<name>A0A3S3SQQ3_9BACT</name>
<dbReference type="AlphaFoldDB" id="A0A3S3SQQ3"/>
<gene>
    <name evidence="1" type="ORF">H206_05481</name>
</gene>
<protein>
    <submittedName>
        <fullName evidence="1">Uncharacterized protein</fullName>
    </submittedName>
</protein>
<comment type="caution">
    <text evidence="1">The sequence shown here is derived from an EMBL/GenBank/DDBJ whole genome shotgun (WGS) entry which is preliminary data.</text>
</comment>
<organism evidence="1 2">
    <name type="scientific">Candidatus Electrothrix aarhusensis</name>
    <dbReference type="NCBI Taxonomy" id="1859131"/>
    <lineage>
        <taxon>Bacteria</taxon>
        <taxon>Pseudomonadati</taxon>
        <taxon>Thermodesulfobacteriota</taxon>
        <taxon>Desulfobulbia</taxon>
        <taxon>Desulfobulbales</taxon>
        <taxon>Desulfobulbaceae</taxon>
        <taxon>Candidatus Electrothrix</taxon>
    </lineage>
</organism>
<evidence type="ECO:0000313" key="1">
    <source>
        <dbReference type="EMBL" id="RWX47929.1"/>
    </source>
</evidence>
<dbReference type="EMBL" id="MTKO01000014">
    <property type="protein sequence ID" value="RWX47929.1"/>
    <property type="molecule type" value="Genomic_DNA"/>
</dbReference>
<keyword evidence="2" id="KW-1185">Reference proteome</keyword>
<evidence type="ECO:0000313" key="2">
    <source>
        <dbReference type="Proteomes" id="UP000287853"/>
    </source>
</evidence>
<accession>A0A3S3SQQ3</accession>
<reference evidence="1 2" key="1">
    <citation type="submission" date="2017-01" db="EMBL/GenBank/DDBJ databases">
        <title>The cable genome- insights into the physiology and evolution of filamentous bacteria capable of sulfide oxidation via long distance electron transfer.</title>
        <authorList>
            <person name="Schreiber L."/>
            <person name="Bjerg J.T."/>
            <person name="Boggild A."/>
            <person name="Van De Vossenberg J."/>
            <person name="Meysman F."/>
            <person name="Nielsen L.P."/>
            <person name="Schramm A."/>
            <person name="Kjeldsen K.U."/>
        </authorList>
    </citation>
    <scope>NUCLEOTIDE SEQUENCE [LARGE SCALE GENOMIC DNA]</scope>
    <source>
        <strain evidence="1">MCF</strain>
    </source>
</reference>
<dbReference type="Proteomes" id="UP000287853">
    <property type="component" value="Unassembled WGS sequence"/>
</dbReference>